<sequence>MHRRFKISTFASKTKIGPFGTHSPLNWIEGWNRLTLNLESFTKTVYGTNYVEC</sequence>
<proteinExistence type="predicted"/>
<dbReference type="EMBL" id="CAJOBI010119440">
    <property type="protein sequence ID" value="CAF4671074.1"/>
    <property type="molecule type" value="Genomic_DNA"/>
</dbReference>
<dbReference type="EMBL" id="CAJOBI010188924">
    <property type="protein sequence ID" value="CAF4954497.1"/>
    <property type="molecule type" value="Genomic_DNA"/>
</dbReference>
<dbReference type="PANTHER" id="PTHR12458">
    <property type="entry name" value="ORF PROTEIN"/>
    <property type="match status" value="1"/>
</dbReference>
<dbReference type="EMBL" id="CAJOBJ010168461">
    <property type="protein sequence ID" value="CAF4873456.1"/>
    <property type="molecule type" value="Genomic_DNA"/>
</dbReference>
<dbReference type="Proteomes" id="UP000681720">
    <property type="component" value="Unassembled WGS sequence"/>
</dbReference>
<evidence type="ECO:0000313" key="4">
    <source>
        <dbReference type="EMBL" id="CAF4671074.1"/>
    </source>
</evidence>
<dbReference type="InterPro" id="IPR040441">
    <property type="entry name" value="CFA20/CFAP20DC"/>
</dbReference>
<evidence type="ECO:0000313" key="3">
    <source>
        <dbReference type="EMBL" id="CAF4639349.1"/>
    </source>
</evidence>
<evidence type="ECO:0000259" key="1">
    <source>
        <dbReference type="Pfam" id="PF05018"/>
    </source>
</evidence>
<evidence type="ECO:0000313" key="6">
    <source>
        <dbReference type="EMBL" id="CAF4954497.1"/>
    </source>
</evidence>
<dbReference type="EMBL" id="CAJOBH010079351">
    <property type="protein sequence ID" value="CAF4509533.1"/>
    <property type="molecule type" value="Genomic_DNA"/>
</dbReference>
<protein>
    <recommendedName>
        <fullName evidence="1">CFA20 domain-containing protein</fullName>
    </recommendedName>
</protein>
<dbReference type="AlphaFoldDB" id="A0A8S2ZL52"/>
<reference evidence="3" key="1">
    <citation type="submission" date="2021-02" db="EMBL/GenBank/DDBJ databases">
        <authorList>
            <person name="Nowell W R."/>
        </authorList>
    </citation>
    <scope>NUCLEOTIDE SEQUENCE</scope>
</reference>
<name>A0A8S2ZL52_9BILA</name>
<dbReference type="EMBL" id="CAJOBH010106364">
    <property type="protein sequence ID" value="CAF4639349.1"/>
    <property type="molecule type" value="Genomic_DNA"/>
</dbReference>
<gene>
    <name evidence="2" type="ORF">BYL167_LOCUS36401</name>
    <name evidence="3" type="ORF">BYL167_LOCUS41696</name>
    <name evidence="5" type="ORF">GIL414_LOCUS50497</name>
    <name evidence="4" type="ORF">SMN809_LOCUS41892</name>
    <name evidence="6" type="ORF">SMN809_LOCUS54282</name>
</gene>
<evidence type="ECO:0000313" key="5">
    <source>
        <dbReference type="EMBL" id="CAF4873456.1"/>
    </source>
</evidence>
<dbReference type="InterPro" id="IPR007714">
    <property type="entry name" value="CFA20_dom"/>
</dbReference>
<dbReference type="Proteomes" id="UP000681967">
    <property type="component" value="Unassembled WGS sequence"/>
</dbReference>
<feature type="domain" description="CFA20" evidence="1">
    <location>
        <begin position="1"/>
        <end position="52"/>
    </location>
</feature>
<evidence type="ECO:0000313" key="2">
    <source>
        <dbReference type="EMBL" id="CAF4509533.1"/>
    </source>
</evidence>
<feature type="non-terminal residue" evidence="3">
    <location>
        <position position="53"/>
    </location>
</feature>
<evidence type="ECO:0000313" key="7">
    <source>
        <dbReference type="Proteomes" id="UP000681967"/>
    </source>
</evidence>
<comment type="caution">
    <text evidence="3">The sequence shown here is derived from an EMBL/GenBank/DDBJ whole genome shotgun (WGS) entry which is preliminary data.</text>
</comment>
<dbReference type="Proteomes" id="UP000676336">
    <property type="component" value="Unassembled WGS sequence"/>
</dbReference>
<accession>A0A8S2ZL52</accession>
<dbReference type="Pfam" id="PF05018">
    <property type="entry name" value="CFA20_dom"/>
    <property type="match status" value="1"/>
</dbReference>
<organism evidence="3 7">
    <name type="scientific">Rotaria magnacalcarata</name>
    <dbReference type="NCBI Taxonomy" id="392030"/>
    <lineage>
        <taxon>Eukaryota</taxon>
        <taxon>Metazoa</taxon>
        <taxon>Spiralia</taxon>
        <taxon>Gnathifera</taxon>
        <taxon>Rotifera</taxon>
        <taxon>Eurotatoria</taxon>
        <taxon>Bdelloidea</taxon>
        <taxon>Philodinida</taxon>
        <taxon>Philodinidae</taxon>
        <taxon>Rotaria</taxon>
    </lineage>
</organism>